<dbReference type="EMBL" id="JALNMJ010000011">
    <property type="protein sequence ID" value="MCK7613775.1"/>
    <property type="molecule type" value="Genomic_DNA"/>
</dbReference>
<dbReference type="PANTHER" id="PTHR42834:SF1">
    <property type="entry name" value="ENDONUCLEASE_EXONUCLEASE_PHOSPHATASE FAMILY PROTEIN (AFU_ORTHOLOGUE AFUA_3G09210)"/>
    <property type="match status" value="1"/>
</dbReference>
<keyword evidence="4" id="KW-1185">Reference proteome</keyword>
<dbReference type="SUPFAM" id="SSF51120">
    <property type="entry name" value="beta-Roll"/>
    <property type="match status" value="1"/>
</dbReference>
<dbReference type="Pfam" id="PF00353">
    <property type="entry name" value="HemolysinCabind"/>
    <property type="match status" value="1"/>
</dbReference>
<dbReference type="Pfam" id="PF17892">
    <property type="entry name" value="Cadherin_5"/>
    <property type="match status" value="1"/>
</dbReference>
<name>A0ABT0GWF2_9HYPH</name>
<dbReference type="InterPro" id="IPR015919">
    <property type="entry name" value="Cadherin-like_sf"/>
</dbReference>
<dbReference type="CDD" id="cd04486">
    <property type="entry name" value="YhcR_OBF_like"/>
    <property type="match status" value="1"/>
</dbReference>
<keyword evidence="3" id="KW-0540">Nuclease</keyword>
<sequence>MTWHFRFGFVFGDHRSNLLMGSNWSDFIFGFGGDDEIYGRGGNDTIFAGRGNDWIDGGAGNDFIDGGRGFDTAAFDGSIFDYDVNLCRGWFSTTAIVTRFGDTGRPVEVDYLRNVEALHFAEENYTLYLDGRNNKVLALDDAAATDEDTSLTLSFDDLLANDTDFDGDTLTITRVDALSSLGALISVVDGTVMYSPAGVFDTLKEGETVADTFTYTVDDGRGGSTTATVSVTVTGTNDAPDLELASEVDFAENGTDVVALAAASDVDSDGISFSLSGDDAGLFTIDEATGEIRFRDAPDFEAPADLDGDNAYDLIVTATDTEGATDSQDLTVTVTDVVEIPDVDARINEFHYDNAGTDTGEFVEIRTAAGDDISFLQIGLINGSNGSEYNRVDVSSLTMTTDGTYDYYVWDLPANGLQNGAPDGIALVNGGSVLEFLSYEGEIETVIDGQTVTSTDVGVAENGGTETGHSLQRNEDGTWNEAAAATKGAANEAPGVELNARINEFHYDNAGSDTGEFVEIRVNAGADVSALDVRLINGNGGAEYNLAAVSGLTMTTDGTYDYYVWDLPSNGIQNGAPDGIALVNDGEVVEFLSYEGEITTTIAGVEVTSTDVGVAEDSGTAAGDSLQRNDDGSWSEAAPETKGAENGGGTGPLTEARINELHYDNDGNDTGEFVEIRVNADADVSGLQVQLINGNGGASYNSADLSTLTMTTDGSYDYYVWDLPANGIQNGAPDGVALVNGTGVVEFLTYEGTITTTIAGTEVTSTDIGVSESNSTPVGQSLQRSDDGSWNDPATETKGAANDGGGGGGEPTARFISEIQGTGSASLLVGDYVLVSAVVTYTTGNGFFLQEEDADADGDALTSEGIFVFTGGAPTVVVGDVVDVAGTVEEFFGMTQLGSAEITKTGSTTLPTAASIQLSKAATNYEQYEGMRISVTSGIENERVTIIENFNFDRFGDITVSAGAQTQATQLYDAQTQADEIAAHIEGNMNNRLVITDGTSSQNPDSYSYVANTTAGDDGDGILSAGDDFTVDGPTLRLGAEMNSAIEGVLTYEFGEFKVLVDGTLDIDEATNSGARQDMPDDVGGEIQVASFNVLNYFTTFSGGTGPNGDLNPRGADNQAEFDRQTAKIVEAMVRTEAEVFALQEIENNGFGEASAIATLVDALNAKALADGTGAVYDYANPLGGDGFLGTDAIMTGMVYDTTKLTLVHAEALVFEEASAADTYAIAEFLNTYVSSSDRVGDFQRNRPATIATFEDANGEVFTIVSNHFKSKGDSNLQDLADGVQAALDGGSVPAGEVAAVQAALDALIADPNFDQGNGQGFWNQVRADAASELAAYLDGAYADTLAGLGKADADYLLMGDFNAYAEEDPVQAVRDGAGYTDLIDQFLGQEDAYSYVFDGQQGTLDQALASGSLAGQVTGLTEWHINADEPDLLNYDQDFNNPDFYNDDPFAASDHDPVIVGLDLGPQSDALLA</sequence>
<dbReference type="InterPro" id="IPR041690">
    <property type="entry name" value="Cadherin_5"/>
</dbReference>
<keyword evidence="3" id="KW-0255">Endonuclease</keyword>
<dbReference type="InterPro" id="IPR018511">
    <property type="entry name" value="Hemolysin-typ_Ca-bd_CS"/>
</dbReference>
<comment type="caution">
    <text evidence="3">The sequence shown here is derived from an EMBL/GenBank/DDBJ whole genome shotgun (WGS) entry which is preliminary data.</text>
</comment>
<dbReference type="InterPro" id="IPR047971">
    <property type="entry name" value="ExeM-like"/>
</dbReference>
<protein>
    <submittedName>
        <fullName evidence="3">ExeM/NucH family extracellular endonuclease</fullName>
    </submittedName>
</protein>
<dbReference type="Proteomes" id="UP001431221">
    <property type="component" value="Unassembled WGS sequence"/>
</dbReference>
<dbReference type="Gene3D" id="2.60.40.60">
    <property type="entry name" value="Cadherins"/>
    <property type="match status" value="1"/>
</dbReference>
<dbReference type="GO" id="GO:0004519">
    <property type="term" value="F:endonuclease activity"/>
    <property type="evidence" value="ECO:0007669"/>
    <property type="project" value="UniProtKB-KW"/>
</dbReference>
<dbReference type="NCBIfam" id="TIGR01965">
    <property type="entry name" value="VCBS_repeat"/>
    <property type="match status" value="1"/>
</dbReference>
<evidence type="ECO:0000313" key="3">
    <source>
        <dbReference type="EMBL" id="MCK7613775.1"/>
    </source>
</evidence>
<evidence type="ECO:0000256" key="1">
    <source>
        <dbReference type="SAM" id="MobiDB-lite"/>
    </source>
</evidence>
<gene>
    <name evidence="3" type="ORF">M0H32_16530</name>
</gene>
<dbReference type="RefSeq" id="WP_248155978.1">
    <property type="nucleotide sequence ID" value="NZ_JALNMJ010000011.1"/>
</dbReference>
<dbReference type="InterPro" id="IPR001343">
    <property type="entry name" value="Hemolysn_Ca-bd"/>
</dbReference>
<dbReference type="SUPFAM" id="SSF56219">
    <property type="entry name" value="DNase I-like"/>
    <property type="match status" value="1"/>
</dbReference>
<organism evidence="3 4">
    <name type="scientific">Roseibium sediminicola</name>
    <dbReference type="NCBI Taxonomy" id="2933272"/>
    <lineage>
        <taxon>Bacteria</taxon>
        <taxon>Pseudomonadati</taxon>
        <taxon>Pseudomonadota</taxon>
        <taxon>Alphaproteobacteria</taxon>
        <taxon>Hyphomicrobiales</taxon>
        <taxon>Stappiaceae</taxon>
        <taxon>Roseibium</taxon>
    </lineage>
</organism>
<feature type="region of interest" description="Disordered" evidence="1">
    <location>
        <begin position="768"/>
        <end position="814"/>
    </location>
</feature>
<dbReference type="SMART" id="SM00112">
    <property type="entry name" value="CA"/>
    <property type="match status" value="1"/>
</dbReference>
<dbReference type="PANTHER" id="PTHR42834">
    <property type="entry name" value="ENDONUCLEASE/EXONUCLEASE/PHOSPHATASE FAMILY PROTEIN (AFU_ORTHOLOGUE AFUA_3G09210)"/>
    <property type="match status" value="1"/>
</dbReference>
<evidence type="ECO:0000313" key="4">
    <source>
        <dbReference type="Proteomes" id="UP001431221"/>
    </source>
</evidence>
<feature type="region of interest" description="Disordered" evidence="1">
    <location>
        <begin position="615"/>
        <end position="654"/>
    </location>
</feature>
<accession>A0ABT0GWF2</accession>
<dbReference type="InterPro" id="IPR036691">
    <property type="entry name" value="Endo/exonu/phosph_ase_sf"/>
</dbReference>
<keyword evidence="3" id="KW-0378">Hydrolase</keyword>
<dbReference type="InterPro" id="IPR010221">
    <property type="entry name" value="VCBS_dom"/>
</dbReference>
<dbReference type="SUPFAM" id="SSF49313">
    <property type="entry name" value="Cadherin-like"/>
    <property type="match status" value="1"/>
</dbReference>
<proteinExistence type="predicted"/>
<dbReference type="InterPro" id="IPR011049">
    <property type="entry name" value="Serralysin-like_metalloprot_C"/>
</dbReference>
<dbReference type="NCBIfam" id="NF033681">
    <property type="entry name" value="ExeM_NucH_DNase"/>
    <property type="match status" value="1"/>
</dbReference>
<feature type="domain" description="Cadherin" evidence="2">
    <location>
        <begin position="254"/>
        <end position="343"/>
    </location>
</feature>
<dbReference type="PROSITE" id="PS50268">
    <property type="entry name" value="CADHERIN_2"/>
    <property type="match status" value="1"/>
</dbReference>
<dbReference type="Gene3D" id="2.60.40.2810">
    <property type="match status" value="1"/>
</dbReference>
<feature type="compositionally biased region" description="Polar residues" evidence="1">
    <location>
        <begin position="768"/>
        <end position="783"/>
    </location>
</feature>
<evidence type="ECO:0000259" key="2">
    <source>
        <dbReference type="PROSITE" id="PS50268"/>
    </source>
</evidence>
<dbReference type="InterPro" id="IPR002126">
    <property type="entry name" value="Cadherin-like_dom"/>
</dbReference>
<dbReference type="Gene3D" id="3.60.10.10">
    <property type="entry name" value="Endonuclease/exonuclease/phosphatase"/>
    <property type="match status" value="1"/>
</dbReference>
<dbReference type="PROSITE" id="PS00330">
    <property type="entry name" value="HEMOLYSIN_CALCIUM"/>
    <property type="match status" value="2"/>
</dbReference>
<dbReference type="CDD" id="cd11304">
    <property type="entry name" value="Cadherin_repeat"/>
    <property type="match status" value="1"/>
</dbReference>
<reference evidence="3" key="1">
    <citation type="submission" date="2022-04" db="EMBL/GenBank/DDBJ databases">
        <title>Roseibium sp. CAU 1639 isolated from mud.</title>
        <authorList>
            <person name="Kim W."/>
        </authorList>
    </citation>
    <scope>NUCLEOTIDE SEQUENCE</scope>
    <source>
        <strain evidence="3">CAU 1639</strain>
    </source>
</reference>